<feature type="compositionally biased region" description="Low complexity" evidence="1">
    <location>
        <begin position="13"/>
        <end position="22"/>
    </location>
</feature>
<dbReference type="Proteomes" id="UP000886523">
    <property type="component" value="Unassembled WGS sequence"/>
</dbReference>
<dbReference type="EMBL" id="MU128944">
    <property type="protein sequence ID" value="KAF9516013.1"/>
    <property type="molecule type" value="Genomic_DNA"/>
</dbReference>
<dbReference type="AlphaFoldDB" id="A0A9P6B1P5"/>
<organism evidence="2 3">
    <name type="scientific">Hydnum rufescens UP504</name>
    <dbReference type="NCBI Taxonomy" id="1448309"/>
    <lineage>
        <taxon>Eukaryota</taxon>
        <taxon>Fungi</taxon>
        <taxon>Dikarya</taxon>
        <taxon>Basidiomycota</taxon>
        <taxon>Agaricomycotina</taxon>
        <taxon>Agaricomycetes</taxon>
        <taxon>Cantharellales</taxon>
        <taxon>Hydnaceae</taxon>
        <taxon>Hydnum</taxon>
    </lineage>
</organism>
<feature type="non-terminal residue" evidence="2">
    <location>
        <position position="1"/>
    </location>
</feature>
<feature type="compositionally biased region" description="Polar residues" evidence="1">
    <location>
        <begin position="82"/>
        <end position="104"/>
    </location>
</feature>
<feature type="region of interest" description="Disordered" evidence="1">
    <location>
        <begin position="215"/>
        <end position="265"/>
    </location>
</feature>
<sequence length="299" mass="31975">MSTTNGSQYEPLSSYTSSLSHSQTVPTAESDSPFWGSQIASNITQASGTLHISHLAQPPTGNINQYNSSSSSFPPNHNQNNISPQHMVQSHLPQGSQPAQSGISQYPRVQPDNVLSGTYGQTRNQAPSSSFQPPESYGSRQNSINHPVLSNSLTGYSMPNTMPPTFPTQSNQQSNSSAPPPPPPTFIASPYNNQYVDAQAGNPLAGYAGISTSPQHYRSAIPPGQQQFSVSQHVDPPSSVSSSPHTLQQRGSGPPYSETQNNQAQADQMNQVMSAIAVGTQFLRGVNLGMNIVERINQD</sequence>
<feature type="compositionally biased region" description="Low complexity" evidence="1">
    <location>
        <begin position="62"/>
        <end position="81"/>
    </location>
</feature>
<gene>
    <name evidence="2" type="ORF">BS47DRAFT_1341331</name>
</gene>
<keyword evidence="3" id="KW-1185">Reference proteome</keyword>
<feature type="compositionally biased region" description="Low complexity" evidence="1">
    <location>
        <begin position="229"/>
        <end position="244"/>
    </location>
</feature>
<feature type="compositionally biased region" description="Low complexity" evidence="1">
    <location>
        <begin position="167"/>
        <end position="177"/>
    </location>
</feature>
<feature type="compositionally biased region" description="Polar residues" evidence="1">
    <location>
        <begin position="1"/>
        <end position="11"/>
    </location>
</feature>
<feature type="region of interest" description="Disordered" evidence="1">
    <location>
        <begin position="54"/>
        <end position="190"/>
    </location>
</feature>
<feature type="region of interest" description="Disordered" evidence="1">
    <location>
        <begin position="1"/>
        <end position="35"/>
    </location>
</feature>
<name>A0A9P6B1P5_9AGAM</name>
<feature type="compositionally biased region" description="Polar residues" evidence="1">
    <location>
        <begin position="113"/>
        <end position="160"/>
    </location>
</feature>
<comment type="caution">
    <text evidence="2">The sequence shown here is derived from an EMBL/GenBank/DDBJ whole genome shotgun (WGS) entry which is preliminary data.</text>
</comment>
<evidence type="ECO:0000313" key="3">
    <source>
        <dbReference type="Proteomes" id="UP000886523"/>
    </source>
</evidence>
<accession>A0A9P6B1P5</accession>
<evidence type="ECO:0000256" key="1">
    <source>
        <dbReference type="SAM" id="MobiDB-lite"/>
    </source>
</evidence>
<reference evidence="2" key="1">
    <citation type="journal article" date="2020" name="Nat. Commun.">
        <title>Large-scale genome sequencing of mycorrhizal fungi provides insights into the early evolution of symbiotic traits.</title>
        <authorList>
            <person name="Miyauchi S."/>
            <person name="Kiss E."/>
            <person name="Kuo A."/>
            <person name="Drula E."/>
            <person name="Kohler A."/>
            <person name="Sanchez-Garcia M."/>
            <person name="Morin E."/>
            <person name="Andreopoulos B."/>
            <person name="Barry K.W."/>
            <person name="Bonito G."/>
            <person name="Buee M."/>
            <person name="Carver A."/>
            <person name="Chen C."/>
            <person name="Cichocki N."/>
            <person name="Clum A."/>
            <person name="Culley D."/>
            <person name="Crous P.W."/>
            <person name="Fauchery L."/>
            <person name="Girlanda M."/>
            <person name="Hayes R.D."/>
            <person name="Keri Z."/>
            <person name="LaButti K."/>
            <person name="Lipzen A."/>
            <person name="Lombard V."/>
            <person name="Magnuson J."/>
            <person name="Maillard F."/>
            <person name="Murat C."/>
            <person name="Nolan M."/>
            <person name="Ohm R.A."/>
            <person name="Pangilinan J."/>
            <person name="Pereira M.F."/>
            <person name="Perotto S."/>
            <person name="Peter M."/>
            <person name="Pfister S."/>
            <person name="Riley R."/>
            <person name="Sitrit Y."/>
            <person name="Stielow J.B."/>
            <person name="Szollosi G."/>
            <person name="Zifcakova L."/>
            <person name="Stursova M."/>
            <person name="Spatafora J.W."/>
            <person name="Tedersoo L."/>
            <person name="Vaario L.M."/>
            <person name="Yamada A."/>
            <person name="Yan M."/>
            <person name="Wang P."/>
            <person name="Xu J."/>
            <person name="Bruns T."/>
            <person name="Baldrian P."/>
            <person name="Vilgalys R."/>
            <person name="Dunand C."/>
            <person name="Henrissat B."/>
            <person name="Grigoriev I.V."/>
            <person name="Hibbett D."/>
            <person name="Nagy L.G."/>
            <person name="Martin F.M."/>
        </authorList>
    </citation>
    <scope>NUCLEOTIDE SEQUENCE</scope>
    <source>
        <strain evidence="2">UP504</strain>
    </source>
</reference>
<evidence type="ECO:0000313" key="2">
    <source>
        <dbReference type="EMBL" id="KAF9516013.1"/>
    </source>
</evidence>
<protein>
    <submittedName>
        <fullName evidence="2">Uncharacterized protein</fullName>
    </submittedName>
</protein>
<proteinExistence type="predicted"/>